<dbReference type="InterPro" id="IPR036170">
    <property type="entry name" value="YezG-like_sf"/>
</dbReference>
<accession>A0ABR9JSH9</accession>
<dbReference type="SUPFAM" id="SSF160424">
    <property type="entry name" value="BH3703-like"/>
    <property type="match status" value="1"/>
</dbReference>
<gene>
    <name evidence="2" type="ORF">H4W34_003187</name>
</gene>
<proteinExistence type="predicted"/>
<comment type="caution">
    <text evidence="2">The sequence shown here is derived from an EMBL/GenBank/DDBJ whole genome shotgun (WGS) entry which is preliminary data.</text>
</comment>
<dbReference type="Proteomes" id="UP000627838">
    <property type="component" value="Unassembled WGS sequence"/>
</dbReference>
<dbReference type="InterPro" id="IPR025331">
    <property type="entry name" value="TNT"/>
</dbReference>
<evidence type="ECO:0000259" key="1">
    <source>
        <dbReference type="Pfam" id="PF14021"/>
    </source>
</evidence>
<keyword evidence="3" id="KW-1185">Reference proteome</keyword>
<organism evidence="2 3">
    <name type="scientific">Actinomadura algeriensis</name>
    <dbReference type="NCBI Taxonomy" id="1679523"/>
    <lineage>
        <taxon>Bacteria</taxon>
        <taxon>Bacillati</taxon>
        <taxon>Actinomycetota</taxon>
        <taxon>Actinomycetes</taxon>
        <taxon>Streptosporangiales</taxon>
        <taxon>Thermomonosporaceae</taxon>
        <taxon>Actinomadura</taxon>
    </lineage>
</organism>
<evidence type="ECO:0000313" key="3">
    <source>
        <dbReference type="Proteomes" id="UP000627838"/>
    </source>
</evidence>
<reference evidence="2 3" key="1">
    <citation type="submission" date="2020-10" db="EMBL/GenBank/DDBJ databases">
        <title>Sequencing the genomes of 1000 actinobacteria strains.</title>
        <authorList>
            <person name="Klenk H.-P."/>
        </authorList>
    </citation>
    <scope>NUCLEOTIDE SEQUENCE [LARGE SCALE GENOMIC DNA]</scope>
    <source>
        <strain evidence="2 3">DSM 46744</strain>
    </source>
</reference>
<evidence type="ECO:0000313" key="2">
    <source>
        <dbReference type="EMBL" id="MBE1533354.1"/>
    </source>
</evidence>
<dbReference type="EMBL" id="JADBDZ010000001">
    <property type="protein sequence ID" value="MBE1533354.1"/>
    <property type="molecule type" value="Genomic_DNA"/>
</dbReference>
<feature type="domain" description="TNT" evidence="1">
    <location>
        <begin position="401"/>
        <end position="459"/>
    </location>
</feature>
<dbReference type="RefSeq" id="WP_192759920.1">
    <property type="nucleotide sequence ID" value="NZ_JADBDZ010000001.1"/>
</dbReference>
<dbReference type="Pfam" id="PF14021">
    <property type="entry name" value="TNT"/>
    <property type="match status" value="1"/>
</dbReference>
<name>A0ABR9JSH9_9ACTN</name>
<sequence>MTGGNALHTSEDELLNEIASLLVHIMPGCWELARFTYQAVGTCEQVSIGGGLADRQRLGTHNEATPAAMNAAEELVPLSGVYDLLRELRARMYDERRGTWTRMGLDVRCGAAGAAPSGGDLPRWRVYFRYPGEMDWQEGDSWEEVTTPADAYEELRTFPRDARHVPEWLGRLAALHVPALEFDADALERSPQDEDELVATLPDGLDGLFSAAREMLRDLLPNGGTERFLVGRTEEGCRSVIHAAPSWLEVHKEHGLTEVRAFADARSAVAAAVGAVLAEGNAEVNSSVLILADLIFLDRAPRKNVCAWMLTRHPRNGYRQAQRSLSTERPSGGEARRHRYISMSGLHNRPGGFFVCRPGPPPVQGEFVSTRQVFEWCAAQWLPRAKLPSEDAAAPVFPRETLPVGMELDSYGDTAQEFLFTIGTPFSRRGLPGAPDEYAHRVYRVQRPFAVSPGLFAAAPIFPTGEDEPSENAPGSRGFHLGRPISDLLDSGELVEIAAPVTTTEHD</sequence>
<protein>
    <recommendedName>
        <fullName evidence="1">TNT domain-containing protein</fullName>
    </recommendedName>
</protein>